<protein>
    <recommendedName>
        <fullName evidence="9">2,5-diamino-6-(ribosylamino)-4(3H)-pyrimidinone 5'-phosphate reductase</fullName>
        <ecNumber evidence="9">1.1.1.302</ecNumber>
    </recommendedName>
</protein>
<keyword evidence="4" id="KW-0686">Riboflavin biosynthesis</keyword>
<evidence type="ECO:0000256" key="2">
    <source>
        <dbReference type="ARBA" id="ARBA00009723"/>
    </source>
</evidence>
<dbReference type="EMBL" id="RJJG01000003">
    <property type="protein sequence ID" value="RNI09814.1"/>
    <property type="molecule type" value="Genomic_DNA"/>
</dbReference>
<dbReference type="PANTHER" id="PTHR38011">
    <property type="entry name" value="DIHYDROFOLATE REDUCTASE FAMILY PROTEIN (AFU_ORTHOLOGUE AFUA_8G06820)"/>
    <property type="match status" value="1"/>
</dbReference>
<dbReference type="GO" id="GO:0008703">
    <property type="term" value="F:5-amino-6-(5-phosphoribosylamino)uracil reductase activity"/>
    <property type="evidence" value="ECO:0007669"/>
    <property type="project" value="InterPro"/>
</dbReference>
<dbReference type="Pfam" id="PF01872">
    <property type="entry name" value="RibD_C"/>
    <property type="match status" value="1"/>
</dbReference>
<comment type="similarity">
    <text evidence="2">Belongs to the HTP reductase family.</text>
</comment>
<dbReference type="InterPro" id="IPR050765">
    <property type="entry name" value="Riboflavin_Biosynth_HTPR"/>
</dbReference>
<evidence type="ECO:0000256" key="5">
    <source>
        <dbReference type="ARBA" id="ARBA00022857"/>
    </source>
</evidence>
<evidence type="ECO:0000256" key="6">
    <source>
        <dbReference type="ARBA" id="ARBA00023002"/>
    </source>
</evidence>
<sequence length="226" mass="24443">MPTPFTFINAAMSIDGKISTRQRRQVRISGDVDFERMDELRASSDAVMVGIGTVLADDPSLTVKSDGRRSERLEKGLDENPVRIVVDSKARIPTDADIFMKGAGKRIIAVSESAAFDRVESLRENAMVIMVGGDQVDLSELLSILDEMGIHRLMVEGGAGLNWGLIKNGLVDEIYSFIGNLIIGGSTAPTLIDGDGFDEADIPACSLISAEKMEEGVLLKWKLKSA</sequence>
<dbReference type="GO" id="GO:0050661">
    <property type="term" value="F:NADP binding"/>
    <property type="evidence" value="ECO:0007669"/>
    <property type="project" value="InterPro"/>
</dbReference>
<dbReference type="EMBL" id="CP017921">
    <property type="protein sequence ID" value="APH39130.1"/>
    <property type="molecule type" value="Genomic_DNA"/>
</dbReference>
<dbReference type="Proteomes" id="UP000198669">
    <property type="component" value="Unassembled WGS sequence"/>
</dbReference>
<evidence type="ECO:0000313" key="13">
    <source>
        <dbReference type="EMBL" id="SDW58206.1"/>
    </source>
</evidence>
<dbReference type="PANTHER" id="PTHR38011:SF7">
    <property type="entry name" value="2,5-DIAMINO-6-RIBOSYLAMINO-4(3H)-PYRIMIDINONE 5'-PHOSPHATE REDUCTASE"/>
    <property type="match status" value="1"/>
</dbReference>
<evidence type="ECO:0000259" key="10">
    <source>
        <dbReference type="Pfam" id="PF01872"/>
    </source>
</evidence>
<keyword evidence="14" id="KW-1185">Reference proteome</keyword>
<dbReference type="SUPFAM" id="SSF53597">
    <property type="entry name" value="Dihydrofolate reductase-like"/>
    <property type="match status" value="1"/>
</dbReference>
<reference evidence="13 15" key="2">
    <citation type="submission" date="2016-10" db="EMBL/GenBank/DDBJ databases">
        <authorList>
            <person name="de Groot N.N."/>
        </authorList>
    </citation>
    <scope>NUCLEOTIDE SEQUENCE [LARGE SCALE GENOMIC DNA]</scope>
    <source>
        <strain evidence="13 15">Z-7982</strain>
    </source>
</reference>
<dbReference type="STRING" id="2177.BHR79_06285"/>
<evidence type="ECO:0000256" key="7">
    <source>
        <dbReference type="ARBA" id="ARBA00047550"/>
    </source>
</evidence>
<dbReference type="EMBL" id="FNMU01000003">
    <property type="protein sequence ID" value="SDW58206.1"/>
    <property type="molecule type" value="Genomic_DNA"/>
</dbReference>
<dbReference type="GeneID" id="30583357"/>
<dbReference type="InterPro" id="IPR006401">
    <property type="entry name" value="Rib_reduct_arc"/>
</dbReference>
<evidence type="ECO:0000256" key="8">
    <source>
        <dbReference type="ARBA" id="ARBA00049020"/>
    </source>
</evidence>
<dbReference type="GO" id="GO:0009231">
    <property type="term" value="P:riboflavin biosynthetic process"/>
    <property type="evidence" value="ECO:0007669"/>
    <property type="project" value="UniProtKB-UniPathway"/>
</dbReference>
<dbReference type="Proteomes" id="UP000186879">
    <property type="component" value="Chromosome"/>
</dbReference>
<evidence type="ECO:0000313" key="11">
    <source>
        <dbReference type="EMBL" id="APH39130.1"/>
    </source>
</evidence>
<dbReference type="RefSeq" id="WP_072561566.1">
    <property type="nucleotide sequence ID" value="NZ_CP017921.1"/>
</dbReference>
<dbReference type="EC" id="1.1.1.302" evidence="9"/>
<evidence type="ECO:0000313" key="14">
    <source>
        <dbReference type="Proteomes" id="UP000186879"/>
    </source>
</evidence>
<dbReference type="InterPro" id="IPR002734">
    <property type="entry name" value="RibDG_C"/>
</dbReference>
<accession>A0A1L3Q2Q5</accession>
<reference evidence="11 14" key="1">
    <citation type="submission" date="2016-10" db="EMBL/GenBank/DDBJ databases">
        <title>Methanohalophilus halophilus.</title>
        <authorList>
            <person name="L'haridon S."/>
        </authorList>
    </citation>
    <scope>NUCLEOTIDE SEQUENCE [LARGE SCALE GENOMIC DNA]</scope>
    <source>
        <strain evidence="11 14">Z-7982</strain>
    </source>
</reference>
<gene>
    <name evidence="11" type="ORF">BHR79_06285</name>
    <name evidence="12" type="ORF">EFE40_03970</name>
    <name evidence="13" type="ORF">SAMN04515625_1254</name>
</gene>
<comment type="catalytic activity">
    <reaction evidence="7">
        <text>2,5-diamino-6-(1-D-ribitylamino)pyrimidin-4(3H)-one 5'-phosphate + NAD(+) = 2,5-diamino-6-(1-D-ribosylamino)pyrimidin-4(3H)-one 5'-phosphate + NADH + H(+)</text>
        <dbReference type="Rhea" id="RHEA:27274"/>
        <dbReference type="ChEBI" id="CHEBI:15378"/>
        <dbReference type="ChEBI" id="CHEBI:57540"/>
        <dbReference type="ChEBI" id="CHEBI:57945"/>
        <dbReference type="ChEBI" id="CHEBI:58890"/>
        <dbReference type="ChEBI" id="CHEBI:59545"/>
        <dbReference type="EC" id="1.1.1.302"/>
    </reaction>
</comment>
<dbReference type="UniPathway" id="UPA00275"/>
<organism evidence="11 14">
    <name type="scientific">Methanohalophilus halophilus</name>
    <dbReference type="NCBI Taxonomy" id="2177"/>
    <lineage>
        <taxon>Archaea</taxon>
        <taxon>Methanobacteriati</taxon>
        <taxon>Methanobacteriota</taxon>
        <taxon>Stenosarchaea group</taxon>
        <taxon>Methanomicrobia</taxon>
        <taxon>Methanosarcinales</taxon>
        <taxon>Methanosarcinaceae</taxon>
        <taxon>Methanohalophilus</taxon>
    </lineage>
</organism>
<dbReference type="Gene3D" id="3.40.430.10">
    <property type="entry name" value="Dihydrofolate Reductase, subunit A"/>
    <property type="match status" value="1"/>
</dbReference>
<evidence type="ECO:0000313" key="16">
    <source>
        <dbReference type="Proteomes" id="UP000267921"/>
    </source>
</evidence>
<name>A0A1L3Q2Q5_9EURY</name>
<evidence type="ECO:0000256" key="4">
    <source>
        <dbReference type="ARBA" id="ARBA00022619"/>
    </source>
</evidence>
<proteinExistence type="inferred from homology"/>
<reference evidence="12 16" key="3">
    <citation type="submission" date="2018-10" db="EMBL/GenBank/DDBJ databases">
        <title>Cultivation of a novel Methanohalophilus strain from Kebrit Deep of the Red Sea and a genomic comparison of members of the genus Methanohalophilus.</title>
        <authorList>
            <person name="Guan Y."/>
            <person name="Ngugi D.K."/>
            <person name="Stingl U."/>
        </authorList>
    </citation>
    <scope>NUCLEOTIDE SEQUENCE [LARGE SCALE GENOMIC DNA]</scope>
    <source>
        <strain evidence="12 16">DSM 3094</strain>
    </source>
</reference>
<comment type="catalytic activity">
    <reaction evidence="8">
        <text>2,5-diamino-6-(1-D-ribitylamino)pyrimidin-4(3H)-one 5'-phosphate + NADP(+) = 2,5-diamino-6-(1-D-ribosylamino)pyrimidin-4(3H)-one 5'-phosphate + NADPH + H(+)</text>
        <dbReference type="Rhea" id="RHEA:27278"/>
        <dbReference type="ChEBI" id="CHEBI:15378"/>
        <dbReference type="ChEBI" id="CHEBI:57783"/>
        <dbReference type="ChEBI" id="CHEBI:58349"/>
        <dbReference type="ChEBI" id="CHEBI:58890"/>
        <dbReference type="ChEBI" id="CHEBI:59545"/>
        <dbReference type="EC" id="1.1.1.302"/>
    </reaction>
</comment>
<dbReference type="AlphaFoldDB" id="A0A1L3Q2Q5"/>
<dbReference type="NCBIfam" id="TIGR00227">
    <property type="entry name" value="ribD_Cterm"/>
    <property type="match status" value="1"/>
</dbReference>
<dbReference type="NCBIfam" id="TIGR01508">
    <property type="entry name" value="rib_reduct_arch"/>
    <property type="match status" value="1"/>
</dbReference>
<keyword evidence="5" id="KW-0521">NADP</keyword>
<dbReference type="KEGG" id="mhaz:BHR79_06285"/>
<dbReference type="Proteomes" id="UP000267921">
    <property type="component" value="Unassembled WGS sequence"/>
</dbReference>
<dbReference type="InterPro" id="IPR011549">
    <property type="entry name" value="RibD_C"/>
</dbReference>
<evidence type="ECO:0000256" key="3">
    <source>
        <dbReference type="ARBA" id="ARBA00011738"/>
    </source>
</evidence>
<dbReference type="OrthoDB" id="10178at2157"/>
<comment type="subunit">
    <text evidence="3">Homodimer.</text>
</comment>
<comment type="pathway">
    <text evidence="1">Cofactor biosynthesis; riboflavin biosynthesis.</text>
</comment>
<evidence type="ECO:0000313" key="15">
    <source>
        <dbReference type="Proteomes" id="UP000198669"/>
    </source>
</evidence>
<dbReference type="InterPro" id="IPR024072">
    <property type="entry name" value="DHFR-like_dom_sf"/>
</dbReference>
<evidence type="ECO:0000313" key="12">
    <source>
        <dbReference type="EMBL" id="RNI09814.1"/>
    </source>
</evidence>
<keyword evidence="6 12" id="KW-0560">Oxidoreductase</keyword>
<evidence type="ECO:0000256" key="9">
    <source>
        <dbReference type="NCBIfam" id="TIGR01508"/>
    </source>
</evidence>
<feature type="domain" description="Bacterial bifunctional deaminase-reductase C-terminal" evidence="10">
    <location>
        <begin position="4"/>
        <end position="219"/>
    </location>
</feature>
<evidence type="ECO:0000256" key="1">
    <source>
        <dbReference type="ARBA" id="ARBA00005104"/>
    </source>
</evidence>